<sequence>MHFCFTYLARLFVFCAFTFSCFCFFLPVFVYVLGRVVNKSGDACPCLFPFCVFW</sequence>
<gene>
    <name evidence="2" type="ORF">HMPREF1581_01536</name>
</gene>
<dbReference type="Proteomes" id="UP000014521">
    <property type="component" value="Unassembled WGS sequence"/>
</dbReference>
<dbReference type="EMBL" id="ATJJ01000168">
    <property type="protein sequence ID" value="EPI45095.1"/>
    <property type="molecule type" value="Genomic_DNA"/>
</dbReference>
<proteinExistence type="predicted"/>
<reference evidence="2 3" key="1">
    <citation type="submission" date="2013-06" db="EMBL/GenBank/DDBJ databases">
        <authorList>
            <person name="Weinstock G."/>
            <person name="Sodergren E."/>
            <person name="Lobos E.A."/>
            <person name="Fulton L."/>
            <person name="Fulton R."/>
            <person name="Courtney L."/>
            <person name="Fronick C."/>
            <person name="O'Laughlin M."/>
            <person name="Godfrey J."/>
            <person name="Wilson R.M."/>
            <person name="Miner T."/>
            <person name="Farmer C."/>
            <person name="Delehaunty K."/>
            <person name="Cordes M."/>
            <person name="Minx P."/>
            <person name="Tomlinson C."/>
            <person name="Chen J."/>
            <person name="Wollam A."/>
            <person name="Pepin K.H."/>
            <person name="Bhonagiri V."/>
            <person name="Zhang X."/>
            <person name="Warren W."/>
            <person name="Mitreva M."/>
            <person name="Mardis E.R."/>
            <person name="Wilson R.K."/>
        </authorList>
    </citation>
    <scope>NUCLEOTIDE SEQUENCE [LARGE SCALE GENOMIC DNA]</scope>
    <source>
        <strain evidence="2 3">JCP8108</strain>
    </source>
</reference>
<dbReference type="AlphaFoldDB" id="S4GJ73"/>
<evidence type="ECO:0000313" key="3">
    <source>
        <dbReference type="Proteomes" id="UP000014521"/>
    </source>
</evidence>
<keyword evidence="1" id="KW-0812">Transmembrane</keyword>
<name>S4GJ73_GARVA</name>
<accession>S4GJ73</accession>
<organism evidence="2 3">
    <name type="scientific">Gardnerella vaginalis JCP8108</name>
    <dbReference type="NCBI Taxonomy" id="1261066"/>
    <lineage>
        <taxon>Bacteria</taxon>
        <taxon>Bacillati</taxon>
        <taxon>Actinomycetota</taxon>
        <taxon>Actinomycetes</taxon>
        <taxon>Bifidobacteriales</taxon>
        <taxon>Bifidobacteriaceae</taxon>
        <taxon>Gardnerella</taxon>
    </lineage>
</organism>
<keyword evidence="1" id="KW-0472">Membrane</keyword>
<evidence type="ECO:0000256" key="1">
    <source>
        <dbReference type="SAM" id="Phobius"/>
    </source>
</evidence>
<dbReference type="HOGENOM" id="CLU_3043773_0_0_11"/>
<keyword evidence="1" id="KW-1133">Transmembrane helix</keyword>
<evidence type="ECO:0000313" key="2">
    <source>
        <dbReference type="EMBL" id="EPI45095.1"/>
    </source>
</evidence>
<protein>
    <submittedName>
        <fullName evidence="2">Uncharacterized protein</fullName>
    </submittedName>
</protein>
<comment type="caution">
    <text evidence="2">The sequence shown here is derived from an EMBL/GenBank/DDBJ whole genome shotgun (WGS) entry which is preliminary data.</text>
</comment>
<feature type="transmembrane region" description="Helical" evidence="1">
    <location>
        <begin position="7"/>
        <end position="33"/>
    </location>
</feature>